<evidence type="ECO:0000313" key="3">
    <source>
        <dbReference type="Proteomes" id="UP001152561"/>
    </source>
</evidence>
<evidence type="ECO:0000313" key="2">
    <source>
        <dbReference type="EMBL" id="KAJ8563496.1"/>
    </source>
</evidence>
<dbReference type="AlphaFoldDB" id="A0A9Q1RN76"/>
<dbReference type="Proteomes" id="UP001152561">
    <property type="component" value="Unassembled WGS sequence"/>
</dbReference>
<keyword evidence="1" id="KW-1133">Transmembrane helix</keyword>
<proteinExistence type="predicted"/>
<reference evidence="3" key="1">
    <citation type="journal article" date="2023" name="Proc. Natl. Acad. Sci. U.S.A.">
        <title>Genomic and structural basis for evolution of tropane alkaloid biosynthesis.</title>
        <authorList>
            <person name="Wanga Y.-J."/>
            <person name="Taina T."/>
            <person name="Yua J.-Y."/>
            <person name="Lia J."/>
            <person name="Xua B."/>
            <person name="Chenc J."/>
            <person name="D'Auriad J.C."/>
            <person name="Huanga J.-P."/>
            <person name="Huanga S.-X."/>
        </authorList>
    </citation>
    <scope>NUCLEOTIDE SEQUENCE [LARGE SCALE GENOMIC DNA]</scope>
    <source>
        <strain evidence="3">cv. KIB-2019</strain>
    </source>
</reference>
<dbReference type="Gene3D" id="3.80.10.10">
    <property type="entry name" value="Ribonuclease Inhibitor"/>
    <property type="match status" value="1"/>
</dbReference>
<dbReference type="EMBL" id="JAJAGQ010000005">
    <property type="protein sequence ID" value="KAJ8563496.1"/>
    <property type="molecule type" value="Genomic_DNA"/>
</dbReference>
<dbReference type="OrthoDB" id="550575at2759"/>
<evidence type="ECO:0000256" key="1">
    <source>
        <dbReference type="SAM" id="Phobius"/>
    </source>
</evidence>
<feature type="transmembrane region" description="Helical" evidence="1">
    <location>
        <begin position="12"/>
        <end position="32"/>
    </location>
</feature>
<sequence>MMFRIELSLNNYSTVEFLILVAPCCFTYIGVARGNILKLTVDDQKVDGVEEIITPVLSLSAFLLSLSIQSCPEFESTILAMTYGVRLVKAIVVPLARRHDETLELLNLDGWREVADASLMAIADNFPLSNDLDVFECAITDYKPLSCEVQVNLHVFFLSYCFMVSSKSIVSSAFILVAVRELCQQTYLSKEVEAKVVQDSLPVLILDETDLPLLYVCKMTWKLLHLISSAFGCLQLQHLMLKS</sequence>
<name>A0A9Q1RN76_9SOLA</name>
<protein>
    <submittedName>
        <fullName evidence="2">Uncharacterized protein</fullName>
    </submittedName>
</protein>
<keyword evidence="1" id="KW-0472">Membrane</keyword>
<dbReference type="InterPro" id="IPR032675">
    <property type="entry name" value="LRR_dom_sf"/>
</dbReference>
<keyword evidence="1" id="KW-0812">Transmembrane</keyword>
<organism evidence="2 3">
    <name type="scientific">Anisodus acutangulus</name>
    <dbReference type="NCBI Taxonomy" id="402998"/>
    <lineage>
        <taxon>Eukaryota</taxon>
        <taxon>Viridiplantae</taxon>
        <taxon>Streptophyta</taxon>
        <taxon>Embryophyta</taxon>
        <taxon>Tracheophyta</taxon>
        <taxon>Spermatophyta</taxon>
        <taxon>Magnoliopsida</taxon>
        <taxon>eudicotyledons</taxon>
        <taxon>Gunneridae</taxon>
        <taxon>Pentapetalae</taxon>
        <taxon>asterids</taxon>
        <taxon>lamiids</taxon>
        <taxon>Solanales</taxon>
        <taxon>Solanaceae</taxon>
        <taxon>Solanoideae</taxon>
        <taxon>Hyoscyameae</taxon>
        <taxon>Anisodus</taxon>
    </lineage>
</organism>
<gene>
    <name evidence="2" type="ORF">K7X08_031948</name>
</gene>
<comment type="caution">
    <text evidence="2">The sequence shown here is derived from an EMBL/GenBank/DDBJ whole genome shotgun (WGS) entry which is preliminary data.</text>
</comment>
<dbReference type="SUPFAM" id="SSF52047">
    <property type="entry name" value="RNI-like"/>
    <property type="match status" value="1"/>
</dbReference>
<accession>A0A9Q1RN76</accession>
<keyword evidence="3" id="KW-1185">Reference proteome</keyword>